<evidence type="ECO:0000256" key="3">
    <source>
        <dbReference type="ARBA" id="ARBA00022692"/>
    </source>
</evidence>
<dbReference type="NCBIfam" id="TIGR00360">
    <property type="entry name" value="ComEC_N-term"/>
    <property type="match status" value="1"/>
</dbReference>
<evidence type="ECO:0000256" key="4">
    <source>
        <dbReference type="ARBA" id="ARBA00022989"/>
    </source>
</evidence>
<dbReference type="CDD" id="cd07731">
    <property type="entry name" value="ComA-like_MBL-fold"/>
    <property type="match status" value="1"/>
</dbReference>
<feature type="transmembrane region" description="Helical" evidence="6">
    <location>
        <begin position="315"/>
        <end position="335"/>
    </location>
</feature>
<dbReference type="PANTHER" id="PTHR30619:SF1">
    <property type="entry name" value="RECOMBINATION PROTEIN 2"/>
    <property type="match status" value="1"/>
</dbReference>
<dbReference type="Proteomes" id="UP000240859">
    <property type="component" value="Unassembled WGS sequence"/>
</dbReference>
<dbReference type="EMBL" id="PZFR01000003">
    <property type="protein sequence ID" value="PTI70670.1"/>
    <property type="molecule type" value="Genomic_DNA"/>
</dbReference>
<dbReference type="SUPFAM" id="SSF56281">
    <property type="entry name" value="Metallo-hydrolase/oxidoreductase"/>
    <property type="match status" value="1"/>
</dbReference>
<evidence type="ECO:0000256" key="5">
    <source>
        <dbReference type="ARBA" id="ARBA00023136"/>
    </source>
</evidence>
<feature type="transmembrane region" description="Helical" evidence="6">
    <location>
        <begin position="379"/>
        <end position="396"/>
    </location>
</feature>
<dbReference type="SMART" id="SM00849">
    <property type="entry name" value="Lactamase_B"/>
    <property type="match status" value="1"/>
</dbReference>
<dbReference type="InterPro" id="IPR035681">
    <property type="entry name" value="ComA-like_MBL"/>
</dbReference>
<evidence type="ECO:0000313" key="8">
    <source>
        <dbReference type="EMBL" id="PTI70670.1"/>
    </source>
</evidence>
<name>A0ABX5ITF9_9STAP</name>
<accession>A0ABX5ITF9</accession>
<evidence type="ECO:0000256" key="2">
    <source>
        <dbReference type="ARBA" id="ARBA00022475"/>
    </source>
</evidence>
<dbReference type="Pfam" id="PF00753">
    <property type="entry name" value="Lactamase_B"/>
    <property type="match status" value="1"/>
</dbReference>
<comment type="subcellular location">
    <subcellularLocation>
        <location evidence="1">Cell membrane</location>
        <topology evidence="1">Multi-pass membrane protein</topology>
    </subcellularLocation>
</comment>
<dbReference type="InterPro" id="IPR001279">
    <property type="entry name" value="Metallo-B-lactamas"/>
</dbReference>
<dbReference type="InterPro" id="IPR004797">
    <property type="entry name" value="Competence_ComEC/Rec2"/>
</dbReference>
<comment type="caution">
    <text evidence="8">The sequence shown here is derived from an EMBL/GenBank/DDBJ whole genome shotgun (WGS) entry which is preliminary data.</text>
</comment>
<evidence type="ECO:0000256" key="6">
    <source>
        <dbReference type="SAM" id="Phobius"/>
    </source>
</evidence>
<keyword evidence="4 6" id="KW-1133">Transmembrane helix</keyword>
<protein>
    <submittedName>
        <fullName evidence="8">DNA internalization-related competence protein ComEC/Rec2</fullName>
    </submittedName>
</protein>
<feature type="transmembrane region" description="Helical" evidence="6">
    <location>
        <begin position="252"/>
        <end position="272"/>
    </location>
</feature>
<feature type="transmembrane region" description="Helical" evidence="6">
    <location>
        <begin position="212"/>
        <end position="231"/>
    </location>
</feature>
<evidence type="ECO:0000259" key="7">
    <source>
        <dbReference type="SMART" id="SM00849"/>
    </source>
</evidence>
<dbReference type="PANTHER" id="PTHR30619">
    <property type="entry name" value="DNA INTERNALIZATION/COMPETENCE PROTEIN COMEC/REC2"/>
    <property type="match status" value="1"/>
</dbReference>
<dbReference type="InterPro" id="IPR004477">
    <property type="entry name" value="ComEC_N"/>
</dbReference>
<sequence length="683" mass="79302">MMFQNDLVHTREQRTMQYNNTHLQSQAYFLTKPVLKHQKLRGKVEINHQIFTFYYYLKHGTKDNIENKLFQKSCYVRGELSSINNRFNDKATLFVKAIDLDSCKSNESGHQYLLERHKAYIFDKLKATHIKGPEKIIALISGDTTNIDVNDLEKYKEIGIYHLLAISGTHVAIIIGIIFYVLNLFRMPLFFIKFVILILLPLYVLYTELAPSAMRAVIVTIIVIVLPKRIFRNTMNILAFSFITLTLIYPSLIYHIGFQFSFMITFFILLSLPLLEKLTAFKSTFYITFIAQLGSLIISAHYFNQIQWIGFISNLFFVPFYVFILYPLTLIYFIINHLPIEIQLLTGLLNLVIKIHDIIVDIFYSLSRHKWYIPELNEYFLVIALAMILAALVALVHKKFKILTGLMILIYIIVTVLPSTNDYRLTMLNVGQGDAILFETNKQHTLLIDTGGKLLEKGKKATHNIARYHILPTLKKRAIKTINYLIITHPHQDHIGELNYLIEKYRIENIILNSASMKSEQLNSLKKQCRNNEIPLYDFREKQNFKLDKAVINLLDVTINASDDLNEHSIVTLITYEKYKMLLMGDATKNNENELLKQFNLKAVDVLKIGHHGSKTSTSEAFIRTITPKISLISVAHKNRYNLPNQETINRLISYHSQVYQTANHGEVTIDFKENMYIKTERK</sequence>
<organism evidence="8 9">
    <name type="scientific">Staphylococcus succinus</name>
    <dbReference type="NCBI Taxonomy" id="61015"/>
    <lineage>
        <taxon>Bacteria</taxon>
        <taxon>Bacillati</taxon>
        <taxon>Bacillota</taxon>
        <taxon>Bacilli</taxon>
        <taxon>Bacillales</taxon>
        <taxon>Staphylococcaceae</taxon>
        <taxon>Staphylococcus</taxon>
    </lineage>
</organism>
<feature type="transmembrane region" description="Helical" evidence="6">
    <location>
        <begin position="284"/>
        <end position="303"/>
    </location>
</feature>
<evidence type="ECO:0000313" key="9">
    <source>
        <dbReference type="Proteomes" id="UP000240859"/>
    </source>
</evidence>
<dbReference type="NCBIfam" id="TIGR00361">
    <property type="entry name" value="ComEC_Rec2"/>
    <property type="match status" value="1"/>
</dbReference>
<keyword evidence="2" id="KW-1003">Cell membrane</keyword>
<feature type="domain" description="Metallo-beta-lactamase" evidence="7">
    <location>
        <begin position="432"/>
        <end position="637"/>
    </location>
</feature>
<keyword evidence="9" id="KW-1185">Reference proteome</keyword>
<dbReference type="Gene3D" id="3.60.15.10">
    <property type="entry name" value="Ribonuclease Z/Hydroxyacylglutathione hydrolase-like"/>
    <property type="match status" value="1"/>
</dbReference>
<reference evidence="8 9" key="1">
    <citation type="journal article" date="2016" name="Front. Microbiol.">
        <title>Comprehensive Phylogenetic Analysis of Bovine Non-aureus Staphylococci Species Based on Whole-Genome Sequencing.</title>
        <authorList>
            <person name="Naushad S."/>
            <person name="Barkema H.W."/>
            <person name="Luby C."/>
            <person name="Condas L.A."/>
            <person name="Nobrega D.B."/>
            <person name="Carson D.A."/>
            <person name="De Buck J."/>
        </authorList>
    </citation>
    <scope>NUCLEOTIDE SEQUENCE [LARGE SCALE GENOMIC DNA]</scope>
    <source>
        <strain evidence="8 9">SNUC 1084</strain>
    </source>
</reference>
<dbReference type="Pfam" id="PF03772">
    <property type="entry name" value="Competence"/>
    <property type="match status" value="1"/>
</dbReference>
<feature type="transmembrane region" description="Helical" evidence="6">
    <location>
        <begin position="189"/>
        <end position="206"/>
    </location>
</feature>
<keyword evidence="5 6" id="KW-0472">Membrane</keyword>
<dbReference type="InterPro" id="IPR036866">
    <property type="entry name" value="RibonucZ/Hydroxyglut_hydro"/>
</dbReference>
<feature type="transmembrane region" description="Helical" evidence="6">
    <location>
        <begin position="402"/>
        <end position="420"/>
    </location>
</feature>
<feature type="transmembrane region" description="Helical" evidence="6">
    <location>
        <begin position="160"/>
        <end position="182"/>
    </location>
</feature>
<gene>
    <name evidence="8" type="ORF">BU057_01105</name>
</gene>
<keyword evidence="3 6" id="KW-0812">Transmembrane</keyword>
<proteinExistence type="predicted"/>
<evidence type="ECO:0000256" key="1">
    <source>
        <dbReference type="ARBA" id="ARBA00004651"/>
    </source>
</evidence>
<dbReference type="InterPro" id="IPR052159">
    <property type="entry name" value="Competence_DNA_uptake"/>
</dbReference>